<protein>
    <recommendedName>
        <fullName evidence="3">Cas10/Cmr2 second palm domain-containing protein</fullName>
    </recommendedName>
</protein>
<sequence>MRGFRASKHCKKVSLSRGSTLSEEFKLFFGYYLEKLVSMEFKECSVIYSGDDDFLIIGPWSSLPRLAKVLQDDFRKFVCENKNVTVKMAIAISKDIKFPVFRIAEAAGKSLEKAKQYEREPNGKAKMLFVLWKKS</sequence>
<gene>
    <name evidence="4" type="ORF">ENT77_02555</name>
</gene>
<dbReference type="EMBL" id="DSZY01000013">
    <property type="protein sequence ID" value="HGU40061.1"/>
    <property type="molecule type" value="Genomic_DNA"/>
</dbReference>
<keyword evidence="1" id="KW-0547">Nucleotide-binding</keyword>
<keyword evidence="2" id="KW-0051">Antiviral defense</keyword>
<dbReference type="Gene3D" id="3.30.70.270">
    <property type="match status" value="1"/>
</dbReference>
<dbReference type="PANTHER" id="PTHR36528">
    <property type="entry name" value="CRISPR SYSTEM SINGLE-STRAND-SPECIFIC DEOXYRIBONUCLEASE CAS10/CSM1 (SUBTYPE III-A)"/>
    <property type="match status" value="1"/>
</dbReference>
<dbReference type="Pfam" id="PF22335">
    <property type="entry name" value="Cas10-Cmr2_palm2"/>
    <property type="match status" value="1"/>
</dbReference>
<dbReference type="GO" id="GO:0051607">
    <property type="term" value="P:defense response to virus"/>
    <property type="evidence" value="ECO:0007669"/>
    <property type="project" value="UniProtKB-KW"/>
</dbReference>
<evidence type="ECO:0000256" key="1">
    <source>
        <dbReference type="ARBA" id="ARBA00022741"/>
    </source>
</evidence>
<dbReference type="PANTHER" id="PTHR36528:SF1">
    <property type="entry name" value="CRISPR SYSTEM SINGLE-STRAND-SPECIFIC DEOXYRIBONUCLEASE CAS10_CSM1 (SUBTYPE III-A)"/>
    <property type="match status" value="1"/>
</dbReference>
<evidence type="ECO:0000259" key="3">
    <source>
        <dbReference type="Pfam" id="PF22335"/>
    </source>
</evidence>
<organism evidence="4">
    <name type="scientific">Fervidobacterium thailandense</name>
    <dbReference type="NCBI Taxonomy" id="1008305"/>
    <lineage>
        <taxon>Bacteria</taxon>
        <taxon>Thermotogati</taxon>
        <taxon>Thermotogota</taxon>
        <taxon>Thermotogae</taxon>
        <taxon>Thermotogales</taxon>
        <taxon>Fervidobacteriaceae</taxon>
        <taxon>Fervidobacterium</taxon>
    </lineage>
</organism>
<evidence type="ECO:0000313" key="4">
    <source>
        <dbReference type="EMBL" id="HGU40061.1"/>
    </source>
</evidence>
<dbReference type="GO" id="GO:0000166">
    <property type="term" value="F:nucleotide binding"/>
    <property type="evidence" value="ECO:0007669"/>
    <property type="project" value="UniProtKB-KW"/>
</dbReference>
<dbReference type="InterPro" id="IPR054767">
    <property type="entry name" value="Cas10-Cmr2_palm2"/>
</dbReference>
<reference evidence="4" key="1">
    <citation type="journal article" date="2020" name="mSystems">
        <title>Genome- and Community-Level Interaction Insights into Carbon Utilization and Element Cycling Functions of Hydrothermarchaeota in Hydrothermal Sediment.</title>
        <authorList>
            <person name="Zhou Z."/>
            <person name="Liu Y."/>
            <person name="Xu W."/>
            <person name="Pan J."/>
            <person name="Luo Z.H."/>
            <person name="Li M."/>
        </authorList>
    </citation>
    <scope>NUCLEOTIDE SEQUENCE [LARGE SCALE GENOMIC DNA]</scope>
    <source>
        <strain evidence="4">SpSt-609</strain>
    </source>
</reference>
<comment type="caution">
    <text evidence="4">The sequence shown here is derived from an EMBL/GenBank/DDBJ whole genome shotgun (WGS) entry which is preliminary data.</text>
</comment>
<dbReference type="InterPro" id="IPR043128">
    <property type="entry name" value="Rev_trsase/Diguanyl_cyclase"/>
</dbReference>
<evidence type="ECO:0000256" key="2">
    <source>
        <dbReference type="ARBA" id="ARBA00023118"/>
    </source>
</evidence>
<proteinExistence type="predicted"/>
<feature type="domain" description="Cas10/Cmr2 second palm" evidence="3">
    <location>
        <begin position="11"/>
        <end position="119"/>
    </location>
</feature>
<name>A0A7C4RVR9_9BACT</name>
<dbReference type="InterPro" id="IPR052117">
    <property type="entry name" value="Cas10/Csm1_subtype-III-A"/>
</dbReference>
<accession>A0A7C4RVR9</accession>
<dbReference type="AlphaFoldDB" id="A0A7C4RVR9"/>